<evidence type="ECO:0000256" key="5">
    <source>
        <dbReference type="ARBA" id="ARBA00041284"/>
    </source>
</evidence>
<dbReference type="PANTHER" id="PTHR23030:SF30">
    <property type="entry name" value="TYROSINE-PROTEIN PHOSPHATASE NON-RECEPTOR TYPE 23"/>
    <property type="match status" value="1"/>
</dbReference>
<dbReference type="PANTHER" id="PTHR23030">
    <property type="entry name" value="PCD6 INTERACTING PROTEIN-RELATED"/>
    <property type="match status" value="1"/>
</dbReference>
<evidence type="ECO:0000256" key="3">
    <source>
        <dbReference type="ARBA" id="ARBA00022490"/>
    </source>
</evidence>
<dbReference type="GeneID" id="80902001"/>
<dbReference type="Gene3D" id="1.25.40.280">
    <property type="entry name" value="alix/aip1 like domains"/>
    <property type="match status" value="1"/>
</dbReference>
<dbReference type="InterPro" id="IPR004328">
    <property type="entry name" value="BRO1_dom"/>
</dbReference>
<keyword evidence="4" id="KW-0967">Endosome</keyword>
<evidence type="ECO:0000256" key="4">
    <source>
        <dbReference type="ARBA" id="ARBA00022753"/>
    </source>
</evidence>
<dbReference type="InterPro" id="IPR038499">
    <property type="entry name" value="BRO1_sf"/>
</dbReference>
<dbReference type="OrthoDB" id="2141925at2759"/>
<protein>
    <recommendedName>
        <fullName evidence="5">BRO domain-containing protein 1</fullName>
    </recommendedName>
</protein>
<dbReference type="Gene3D" id="1.20.140.50">
    <property type="entry name" value="alix/aip1 like domains"/>
    <property type="match status" value="1"/>
</dbReference>
<dbReference type="Gene3D" id="1.20.120.560">
    <property type="entry name" value="alix/aip1 in complex with the ypdl late domain"/>
    <property type="match status" value="1"/>
</dbReference>
<organism evidence="8 9">
    <name type="scientific">Malassezia vespertilionis</name>
    <dbReference type="NCBI Taxonomy" id="2020962"/>
    <lineage>
        <taxon>Eukaryota</taxon>
        <taxon>Fungi</taxon>
        <taxon>Dikarya</taxon>
        <taxon>Basidiomycota</taxon>
        <taxon>Ustilaginomycotina</taxon>
        <taxon>Malasseziomycetes</taxon>
        <taxon>Malasseziales</taxon>
        <taxon>Malasseziaceae</taxon>
        <taxon>Malassezia</taxon>
    </lineage>
</organism>
<evidence type="ECO:0000313" key="8">
    <source>
        <dbReference type="EMBL" id="PKI83383.1"/>
    </source>
</evidence>
<dbReference type="PROSITE" id="PS51180">
    <property type="entry name" value="BRO1"/>
    <property type="match status" value="1"/>
</dbReference>
<keyword evidence="9" id="KW-1185">Reference proteome</keyword>
<gene>
    <name evidence="8" type="primary">BRO1</name>
    <name evidence="8" type="ORF">MVES_002353</name>
</gene>
<name>A0A2N1JA11_9BASI</name>
<evidence type="ECO:0000259" key="7">
    <source>
        <dbReference type="PROSITE" id="PS51180"/>
    </source>
</evidence>
<dbReference type="GO" id="GO:0043328">
    <property type="term" value="P:protein transport to vacuole involved in ubiquitin-dependent protein catabolic process via the multivesicular body sorting pathway"/>
    <property type="evidence" value="ECO:0007669"/>
    <property type="project" value="TreeGrafter"/>
</dbReference>
<sequence>MQLPLLALPLKETREVELAKPIGALIRTVYEQDPNSFENDLRSVQEARLDATRTASSDATGRDLLFKWFHMLEMIELRFQELRVPLTWSDAFSGKQVTQQALAYEKASVIFNCAARIAAVSATFDRKDGGEGLKRCYTGMRQAAGLLDYIHSNFLHAPSDDMGGSMIKTLQTLLLVQASEVFLEKSMQDGKGIALIAKLASHIESVYATLAEEWQDTSTFASIPSLWRVLVAFKSKYFAAMTHYYRAQADDAGDEHGVALTRLRLAVRCVKDAAQRAAHVSPSYFSSKLSSTVPGDALAAVTGASKSLLAACEDTMRAMERDNDLVYHSLLPPESALAPVDKTTVTGAISIRDTFMHPDVQRILGPEVFLALVPLSVHESASVYSEEQAKLVRGEAEHIETANGTLAASLDALRLPGALTRYGALQGADAARTYAPSASLLEHAERMQSTHDKYAQSAAGIDKRLAEIQRPWRAAQRIDDALAALEEDARACEHQRAQHGHRWTQEPTMSAARTLRNDLLQSRAALEKARTSDANLASLWASVRHDTLLLQRGPEAVRDAVRDAVQNAARNASRVKEANLLDWEPGQDPSEEEARALYLEAQEKWNALQSLPAKRDAMLAELKTRVRSDDISHVLLLNRRVQNIEPQVFAAELAKFTPLQQQLRESAAAQKHDVHTLRTMLDALAAHPGTLSIREQDKACAEAHALVSARLVRAYESHTELCDVLGNAVQFYNDLETIAQQTCQEVMDLLTQRRIEREALVSQLSYAPATSLADDLHALRLSEPAAPPLKRAASPKPPRPPLV</sequence>
<dbReference type="STRING" id="2020962.A0A2N1JA11"/>
<evidence type="ECO:0000313" key="9">
    <source>
        <dbReference type="Proteomes" id="UP000232875"/>
    </source>
</evidence>
<dbReference type="SMART" id="SM01041">
    <property type="entry name" value="BRO1"/>
    <property type="match status" value="1"/>
</dbReference>
<evidence type="ECO:0000256" key="6">
    <source>
        <dbReference type="SAM" id="MobiDB-lite"/>
    </source>
</evidence>
<dbReference type="GO" id="GO:0005768">
    <property type="term" value="C:endosome"/>
    <property type="evidence" value="ECO:0007669"/>
    <property type="project" value="UniProtKB-SubCell"/>
</dbReference>
<dbReference type="EMBL" id="KZ454991">
    <property type="protein sequence ID" value="PKI83383.1"/>
    <property type="molecule type" value="Genomic_DNA"/>
</dbReference>
<dbReference type="AlphaFoldDB" id="A0A2N1JA11"/>
<feature type="domain" description="BRO1" evidence="7">
    <location>
        <begin position="4"/>
        <end position="406"/>
    </location>
</feature>
<dbReference type="InterPro" id="IPR025304">
    <property type="entry name" value="ALIX_V_dom"/>
</dbReference>
<reference evidence="8 9" key="1">
    <citation type="submission" date="2017-10" db="EMBL/GenBank/DDBJ databases">
        <title>A novel species of cold-tolerant Malassezia isolated from bats.</title>
        <authorList>
            <person name="Lorch J.M."/>
            <person name="Palmer J.M."/>
            <person name="Vanderwolf K.J."/>
            <person name="Schmidt K.Z."/>
            <person name="Verant M.L."/>
            <person name="Weller T.J."/>
            <person name="Blehert D.S."/>
        </authorList>
    </citation>
    <scope>NUCLEOTIDE SEQUENCE [LARGE SCALE GENOMIC DNA]</scope>
    <source>
        <strain evidence="8 9">NWHC:44797-103</strain>
    </source>
</reference>
<evidence type="ECO:0000256" key="2">
    <source>
        <dbReference type="ARBA" id="ARBA00004496"/>
    </source>
</evidence>
<keyword evidence="3" id="KW-0963">Cytoplasm</keyword>
<dbReference type="Pfam" id="PF03097">
    <property type="entry name" value="BRO1"/>
    <property type="match status" value="1"/>
</dbReference>
<feature type="region of interest" description="Disordered" evidence="6">
    <location>
        <begin position="784"/>
        <end position="803"/>
    </location>
</feature>
<dbReference type="Pfam" id="PF13949">
    <property type="entry name" value="ALIX_LYPXL_bnd"/>
    <property type="match status" value="1"/>
</dbReference>
<proteinExistence type="predicted"/>
<accession>A0A2N1JA11</accession>
<dbReference type="RefSeq" id="XP_056063298.1">
    <property type="nucleotide sequence ID" value="XM_056207323.1"/>
</dbReference>
<comment type="subcellular location">
    <subcellularLocation>
        <location evidence="2">Cytoplasm</location>
    </subcellularLocation>
    <subcellularLocation>
        <location evidence="1">Endosome</location>
    </subcellularLocation>
</comment>
<evidence type="ECO:0000256" key="1">
    <source>
        <dbReference type="ARBA" id="ARBA00004177"/>
    </source>
</evidence>
<dbReference type="Proteomes" id="UP000232875">
    <property type="component" value="Unassembled WGS sequence"/>
</dbReference>